<evidence type="ECO:0000256" key="9">
    <source>
        <dbReference type="ARBA" id="ARBA00023136"/>
    </source>
</evidence>
<name>T1JPV9_TETUR</name>
<dbReference type="Pfam" id="PF01762">
    <property type="entry name" value="Galactosyl_T"/>
    <property type="match status" value="1"/>
</dbReference>
<keyword evidence="3" id="KW-0328">Glycosyltransferase</keyword>
<dbReference type="PANTHER" id="PTHR11214">
    <property type="entry name" value="BETA-1,3-N-ACETYLGLUCOSAMINYLTRANSFERASE"/>
    <property type="match status" value="1"/>
</dbReference>
<keyword evidence="8" id="KW-0333">Golgi apparatus</keyword>
<feature type="coiled-coil region" evidence="10">
    <location>
        <begin position="80"/>
        <end position="107"/>
    </location>
</feature>
<keyword evidence="6" id="KW-0735">Signal-anchor</keyword>
<evidence type="ECO:0000256" key="7">
    <source>
        <dbReference type="ARBA" id="ARBA00022989"/>
    </source>
</evidence>
<evidence type="ECO:0000256" key="10">
    <source>
        <dbReference type="SAM" id="Coils"/>
    </source>
</evidence>
<dbReference type="eggNOG" id="KOG2287">
    <property type="taxonomic scope" value="Eukaryota"/>
</dbReference>
<evidence type="ECO:0000313" key="12">
    <source>
        <dbReference type="EnsemblMetazoa" id="tetur01g00980.1"/>
    </source>
</evidence>
<evidence type="ECO:0000256" key="2">
    <source>
        <dbReference type="ARBA" id="ARBA00008661"/>
    </source>
</evidence>
<dbReference type="GO" id="GO:0006493">
    <property type="term" value="P:protein O-linked glycosylation"/>
    <property type="evidence" value="ECO:0007669"/>
    <property type="project" value="TreeGrafter"/>
</dbReference>
<comment type="similarity">
    <text evidence="2">Belongs to the glycosyltransferase 31 family.</text>
</comment>
<evidence type="ECO:0000256" key="4">
    <source>
        <dbReference type="ARBA" id="ARBA00022679"/>
    </source>
</evidence>
<evidence type="ECO:0000256" key="8">
    <source>
        <dbReference type="ARBA" id="ARBA00023034"/>
    </source>
</evidence>
<sequence length="513" mass="58771">MEIVENNEVKETQDISKNVDTCVEPIGSVNGKSDDKIEAKCIRIGCCNSPVAHTEWDNEYCSFKCVVEHCKIAFFNWTVARQAEEALLRAQAEEARLAAQAEEAQLLPESNMNNNGNETACENCNNNNFINSNVPGNVNKSEEKYFVVEFTGLIDRLAMKDKLASAKFIGVETSEPVLQIDNCFFRGQYQHTLGTNVIFDQKDMSFVAKTDKKLLMKREVFVYSRTGRWCPRCSPKAFIDRELINLTDQYIINKPHLCENSKPLAFIMVISSVRSKKRRDQIRATWMKDAMAVGMKVVFSLGSSVFHGDSTEILMENEIYQDIVQLSFVDDWRNLTLKTIASLSWYKNYCSHAKYYIKVDDDAVINVDNLVSNLATFSNSHAIIGHLLKSNAPCFVWWRQQHCMPPEQHFKLDYLDRYPPYPAGPMYVMTQAAVILLVNHAKLTSRKDLYFLEDVYITLLAREIGIDVIDNPQFLFCSQLSERNFQEKVANAIVIYDCSSKQFNTIWSLIQRN</sequence>
<keyword evidence="7" id="KW-1133">Transmembrane helix</keyword>
<dbReference type="GO" id="GO:0000139">
    <property type="term" value="C:Golgi membrane"/>
    <property type="evidence" value="ECO:0007669"/>
    <property type="project" value="UniProtKB-SubCell"/>
</dbReference>
<dbReference type="InterPro" id="IPR002659">
    <property type="entry name" value="Glyco_trans_31"/>
</dbReference>
<dbReference type="Gene3D" id="2.60.40.4370">
    <property type="match status" value="1"/>
</dbReference>
<dbReference type="AlphaFoldDB" id="T1JPV9"/>
<keyword evidence="4" id="KW-0808">Transferase</keyword>
<reference evidence="12" key="2">
    <citation type="submission" date="2015-06" db="UniProtKB">
        <authorList>
            <consortium name="EnsemblMetazoa"/>
        </authorList>
    </citation>
    <scope>IDENTIFICATION</scope>
</reference>
<evidence type="ECO:0000256" key="3">
    <source>
        <dbReference type="ARBA" id="ARBA00022676"/>
    </source>
</evidence>
<dbReference type="EMBL" id="CAEY01000432">
    <property type="status" value="NOT_ANNOTATED_CDS"/>
    <property type="molecule type" value="Genomic_DNA"/>
</dbReference>
<evidence type="ECO:0000256" key="5">
    <source>
        <dbReference type="ARBA" id="ARBA00022692"/>
    </source>
</evidence>
<comment type="subcellular location">
    <subcellularLocation>
        <location evidence="1">Golgi apparatus membrane</location>
        <topology evidence="1">Single-pass type II membrane protein</topology>
    </subcellularLocation>
</comment>
<reference evidence="13" key="1">
    <citation type="submission" date="2011-08" db="EMBL/GenBank/DDBJ databases">
        <authorList>
            <person name="Rombauts S."/>
        </authorList>
    </citation>
    <scope>NUCLEOTIDE SEQUENCE</scope>
    <source>
        <strain evidence="13">London</strain>
    </source>
</reference>
<dbReference type="Pfam" id="PF10419">
    <property type="entry name" value="TFIIIC_sub6"/>
    <property type="match status" value="1"/>
</dbReference>
<keyword evidence="10" id="KW-0175">Coiled coil</keyword>
<keyword evidence="5" id="KW-0812">Transmembrane</keyword>
<protein>
    <recommendedName>
        <fullName evidence="11">Transcription factor TFIIIC triple barrel domain-containing protein</fullName>
    </recommendedName>
</protein>
<dbReference type="Gene3D" id="3.90.550.50">
    <property type="match status" value="1"/>
</dbReference>
<evidence type="ECO:0000313" key="13">
    <source>
        <dbReference type="Proteomes" id="UP000015104"/>
    </source>
</evidence>
<evidence type="ECO:0000256" key="1">
    <source>
        <dbReference type="ARBA" id="ARBA00004323"/>
    </source>
</evidence>
<accession>T1JPV9</accession>
<evidence type="ECO:0000259" key="11">
    <source>
        <dbReference type="Pfam" id="PF10419"/>
    </source>
</evidence>
<evidence type="ECO:0000256" key="6">
    <source>
        <dbReference type="ARBA" id="ARBA00022968"/>
    </source>
</evidence>
<proteinExistence type="inferred from homology"/>
<dbReference type="InterPro" id="IPR019481">
    <property type="entry name" value="TFIIIC_triple_barrel"/>
</dbReference>
<dbReference type="EnsemblMetazoa" id="tetur01g00980.1">
    <property type="protein sequence ID" value="tetur01g00980.1"/>
    <property type="gene ID" value="tetur01g00980"/>
</dbReference>
<dbReference type="GO" id="GO:0016758">
    <property type="term" value="F:hexosyltransferase activity"/>
    <property type="evidence" value="ECO:0007669"/>
    <property type="project" value="InterPro"/>
</dbReference>
<dbReference type="Proteomes" id="UP000015104">
    <property type="component" value="Unassembled WGS sequence"/>
</dbReference>
<dbReference type="PANTHER" id="PTHR11214:SF3">
    <property type="entry name" value="BETA-1,3-GALACTOSYLTRANSFERASE 6"/>
    <property type="match status" value="1"/>
</dbReference>
<dbReference type="HOGENOM" id="CLU_036849_6_0_1"/>
<keyword evidence="13" id="KW-1185">Reference proteome</keyword>
<organism evidence="12 13">
    <name type="scientific">Tetranychus urticae</name>
    <name type="common">Two-spotted spider mite</name>
    <dbReference type="NCBI Taxonomy" id="32264"/>
    <lineage>
        <taxon>Eukaryota</taxon>
        <taxon>Metazoa</taxon>
        <taxon>Ecdysozoa</taxon>
        <taxon>Arthropoda</taxon>
        <taxon>Chelicerata</taxon>
        <taxon>Arachnida</taxon>
        <taxon>Acari</taxon>
        <taxon>Acariformes</taxon>
        <taxon>Trombidiformes</taxon>
        <taxon>Prostigmata</taxon>
        <taxon>Eleutherengona</taxon>
        <taxon>Raphignathae</taxon>
        <taxon>Tetranychoidea</taxon>
        <taxon>Tetranychidae</taxon>
        <taxon>Tetranychus</taxon>
    </lineage>
</organism>
<keyword evidence="9" id="KW-0472">Membrane</keyword>
<feature type="domain" description="Transcription factor TFIIIC triple barrel" evidence="11">
    <location>
        <begin position="142"/>
        <end position="218"/>
    </location>
</feature>